<dbReference type="Proteomes" id="UP000093432">
    <property type="component" value="Unassembled WGS sequence"/>
</dbReference>
<gene>
    <name evidence="2" type="ORF">BBI00_07535</name>
    <name evidence="1" type="ORF">V2E39_05130</name>
</gene>
<organism evidence="2 3">
    <name type="scientific">Chryseobacterium arthrosphaerae</name>
    <dbReference type="NCBI Taxonomy" id="651561"/>
    <lineage>
        <taxon>Bacteria</taxon>
        <taxon>Pseudomonadati</taxon>
        <taxon>Bacteroidota</taxon>
        <taxon>Flavobacteriia</taxon>
        <taxon>Flavobacteriales</taxon>
        <taxon>Weeksellaceae</taxon>
        <taxon>Chryseobacterium group</taxon>
        <taxon>Chryseobacterium</taxon>
    </lineage>
</organism>
<evidence type="ECO:0000313" key="4">
    <source>
        <dbReference type="Proteomes" id="UP001350005"/>
    </source>
</evidence>
<dbReference type="EMBL" id="MAYG01000001">
    <property type="protein sequence ID" value="OCA74198.1"/>
    <property type="molecule type" value="Genomic_DNA"/>
</dbReference>
<protein>
    <submittedName>
        <fullName evidence="1">Bacteriocin</fullName>
    </submittedName>
</protein>
<dbReference type="NCBIfam" id="TIGR01847">
    <property type="entry name" value="bacteriocin_sig"/>
    <property type="match status" value="1"/>
</dbReference>
<reference evidence="1 4" key="3">
    <citation type="submission" date="2024-01" db="EMBL/GenBank/DDBJ databases">
        <title>Whole genome of Chryseobacterium arthrosphaerae NNCa 2741.</title>
        <authorList>
            <person name="Boriskina E.V."/>
            <person name="Gordinskaya N.A."/>
            <person name="Kropotov V.S."/>
            <person name="Alekseeva A.E."/>
            <person name="Makhova M.A."/>
            <person name="Kryazhev D.V."/>
            <person name="Shkurkina I.S."/>
        </authorList>
    </citation>
    <scope>NUCLEOTIDE SEQUENCE [LARGE SCALE GENOMIC DNA]</scope>
    <source>
        <strain evidence="1 4">NNCa 2741</strain>
    </source>
</reference>
<reference evidence="2" key="2">
    <citation type="submission" date="2016-07" db="EMBL/GenBank/DDBJ databases">
        <authorList>
            <person name="Jeong J.-J."/>
            <person name="Kim D.W."/>
            <person name="Sang M.K."/>
            <person name="Choi I.-G."/>
            <person name="Kim K.D."/>
        </authorList>
    </citation>
    <scope>NUCLEOTIDE SEQUENCE</scope>
    <source>
        <strain evidence="2">CC-VM-7</strain>
    </source>
</reference>
<dbReference type="Proteomes" id="UP001350005">
    <property type="component" value="Unassembled WGS sequence"/>
</dbReference>
<dbReference type="EMBL" id="JAZGJU010000007">
    <property type="protein sequence ID" value="MEE6126771.1"/>
    <property type="molecule type" value="Genomic_DNA"/>
</dbReference>
<reference evidence="3" key="1">
    <citation type="submission" date="2016-07" db="EMBL/GenBank/DDBJ databases">
        <authorList>
            <person name="Florea S."/>
            <person name="Webb J.S."/>
            <person name="Jaromczyk J."/>
            <person name="Schardl C.L."/>
        </authorList>
    </citation>
    <scope>NUCLEOTIDE SEQUENCE [LARGE SCALE GENOMIC DNA]</scope>
    <source>
        <strain evidence="3">CC-VM-7</strain>
    </source>
</reference>
<accession>A0A1B8ZRI4</accession>
<keyword evidence="4" id="KW-1185">Reference proteome</keyword>
<dbReference type="RefSeq" id="WP_065398188.1">
    <property type="nucleotide sequence ID" value="NZ_CP073074.1"/>
</dbReference>
<dbReference type="AlphaFoldDB" id="A0A1B8ZRI4"/>
<dbReference type="InterPro" id="IPR010133">
    <property type="entry name" value="Bacteriocin_signal_seq"/>
</dbReference>
<evidence type="ECO:0000313" key="2">
    <source>
        <dbReference type="EMBL" id="OCA74198.1"/>
    </source>
</evidence>
<evidence type="ECO:0000313" key="3">
    <source>
        <dbReference type="Proteomes" id="UP000093432"/>
    </source>
</evidence>
<dbReference type="GeneID" id="78301671"/>
<evidence type="ECO:0000313" key="1">
    <source>
        <dbReference type="EMBL" id="MEE6126771.1"/>
    </source>
</evidence>
<comment type="caution">
    <text evidence="2">The sequence shown here is derived from an EMBL/GenBank/DDBJ whole genome shotgun (WGS) entry which is preliminary data.</text>
</comment>
<proteinExistence type="predicted"/>
<sequence>MNKGKKLNKKELKAISGGSVIRTCTDSSGKCRIYGYECREKKCQPLEPIEPLEPIGTIIIE</sequence>
<name>A0A1B8ZRI4_9FLAO</name>
<dbReference type="OrthoDB" id="9987744at2"/>